<name>A0A367QFF1_9NOSO</name>
<keyword evidence="2" id="KW-1185">Reference proteome</keyword>
<evidence type="ECO:0000313" key="1">
    <source>
        <dbReference type="EMBL" id="RCJ21892.1"/>
    </source>
</evidence>
<proteinExistence type="predicted"/>
<dbReference type="Proteomes" id="UP000252107">
    <property type="component" value="Unassembled WGS sequence"/>
</dbReference>
<dbReference type="AlphaFoldDB" id="A0A367QFF1"/>
<gene>
    <name evidence="1" type="ORF">A6770_04455</name>
</gene>
<evidence type="ECO:0008006" key="3">
    <source>
        <dbReference type="Google" id="ProtNLM"/>
    </source>
</evidence>
<comment type="caution">
    <text evidence="1">The sequence shown here is derived from an EMBL/GenBank/DDBJ whole genome shotgun (WGS) entry which is preliminary data.</text>
</comment>
<sequence>MSLVQFLIFYYRIQQALQWWHYRQSIKLFLEAEKIRDELLQETFTIRCNLYLLTLENMSISNTKTQEYLDKIDNLHHSLVKLSDRLFPVFLQDSLPLAIECLLERWVASNPHIHFQSDMPLDWRHEPVERSLLVLMSLEELLTIILSEILASVSINFSLKRKKSLGELKIQINYPDVSTFVFNSNLTELKYLCETFQFLTSGKCLYRSQNLRFTWYFIW</sequence>
<reference evidence="1" key="1">
    <citation type="submission" date="2016-04" db="EMBL/GenBank/DDBJ databases">
        <authorList>
            <person name="Tabuchi Yagui T.R."/>
        </authorList>
    </citation>
    <scope>NUCLEOTIDE SEQUENCE [LARGE SCALE GENOMIC DNA]</scope>
    <source>
        <strain evidence="1">NIES-26</strain>
    </source>
</reference>
<organism evidence="1 2">
    <name type="scientific">Nostoc minutum NIES-26</name>
    <dbReference type="NCBI Taxonomy" id="1844469"/>
    <lineage>
        <taxon>Bacteria</taxon>
        <taxon>Bacillati</taxon>
        <taxon>Cyanobacteriota</taxon>
        <taxon>Cyanophyceae</taxon>
        <taxon>Nostocales</taxon>
        <taxon>Nostocaceae</taxon>
        <taxon>Nostoc</taxon>
    </lineage>
</organism>
<protein>
    <recommendedName>
        <fullName evidence="3">Histidine kinase</fullName>
    </recommendedName>
</protein>
<dbReference type="EMBL" id="LXQD01000328">
    <property type="protein sequence ID" value="RCJ21892.1"/>
    <property type="molecule type" value="Genomic_DNA"/>
</dbReference>
<accession>A0A367QFF1</accession>
<evidence type="ECO:0000313" key="2">
    <source>
        <dbReference type="Proteomes" id="UP000252107"/>
    </source>
</evidence>